<feature type="compositionally biased region" description="Basic residues" evidence="1">
    <location>
        <begin position="122"/>
        <end position="138"/>
    </location>
</feature>
<feature type="compositionally biased region" description="Low complexity" evidence="1">
    <location>
        <begin position="399"/>
        <end position="412"/>
    </location>
</feature>
<feature type="compositionally biased region" description="Polar residues" evidence="1">
    <location>
        <begin position="57"/>
        <end position="77"/>
    </location>
</feature>
<feature type="compositionally biased region" description="Basic residues" evidence="1">
    <location>
        <begin position="413"/>
        <end position="424"/>
    </location>
</feature>
<dbReference type="EMBL" id="JALLPB020000062">
    <property type="protein sequence ID" value="KAL3822529.1"/>
    <property type="molecule type" value="Genomic_DNA"/>
</dbReference>
<keyword evidence="3" id="KW-1185">Reference proteome</keyword>
<evidence type="ECO:0000313" key="2">
    <source>
        <dbReference type="EMBL" id="KAL3822529.1"/>
    </source>
</evidence>
<feature type="region of interest" description="Disordered" evidence="1">
    <location>
        <begin position="56"/>
        <end position="159"/>
    </location>
</feature>
<dbReference type="AlphaFoldDB" id="A0ABD3SDC4"/>
<feature type="region of interest" description="Disordered" evidence="1">
    <location>
        <begin position="396"/>
        <end position="429"/>
    </location>
</feature>
<gene>
    <name evidence="2" type="ORF">ACHAXA_007640</name>
</gene>
<organism evidence="2 3">
    <name type="scientific">Cyclostephanos tholiformis</name>
    <dbReference type="NCBI Taxonomy" id="382380"/>
    <lineage>
        <taxon>Eukaryota</taxon>
        <taxon>Sar</taxon>
        <taxon>Stramenopiles</taxon>
        <taxon>Ochrophyta</taxon>
        <taxon>Bacillariophyta</taxon>
        <taxon>Coscinodiscophyceae</taxon>
        <taxon>Thalassiosirophycidae</taxon>
        <taxon>Stephanodiscales</taxon>
        <taxon>Stephanodiscaceae</taxon>
        <taxon>Cyclostephanos</taxon>
    </lineage>
</organism>
<comment type="caution">
    <text evidence="2">The sequence shown here is derived from an EMBL/GenBank/DDBJ whole genome shotgun (WGS) entry which is preliminary data.</text>
</comment>
<feature type="compositionally biased region" description="Pro residues" evidence="1">
    <location>
        <begin position="815"/>
        <end position="825"/>
    </location>
</feature>
<proteinExistence type="predicted"/>
<feature type="compositionally biased region" description="Gly residues" evidence="1">
    <location>
        <begin position="318"/>
        <end position="339"/>
    </location>
</feature>
<evidence type="ECO:0000256" key="1">
    <source>
        <dbReference type="SAM" id="MobiDB-lite"/>
    </source>
</evidence>
<name>A0ABD3SDC4_9STRA</name>
<dbReference type="Proteomes" id="UP001530377">
    <property type="component" value="Unassembled WGS sequence"/>
</dbReference>
<feature type="region of interest" description="Disordered" evidence="1">
    <location>
        <begin position="803"/>
        <end position="832"/>
    </location>
</feature>
<sequence>MTVHGSRRINGEDEDVSHASARKAIEKYAVNEEVVNAVKKGSDTRSNVGRSRKVTRMYSSNSNEILHNQSSGGTSYRSTKEPNDGHRTIESIEKSGRNIDESQTAKRGRVRDQNTGHTRFGGTKRKKGAKKNGTKIRTKKGDANYGPKIDAMTTSDETSKMTAKETLQEMSEVKNLDSVMNTGAGSSHSANSAAVDSLFNNTFKTNLNAKKGGGDQQNLKKEYSYQGINASRGSSTTSWGSTGGGKPVGWEKSYMKPVGWNIVPDMLVHDNKYTCPCVYIDAPSWGSSWGGPSSGSSWKGPSWSSSSFGNAPLSGTTPGTGTGSGLSSGGGGTSWGGPSSGSSSFGITSFSATTSGTDTGPGSSSGREGSSWNGPSSGSSLAGVFPLEAMTLNTGTGAGLTSGSEGSTLSTKSSKKSKSSRRKLPWGGAQHQPEKILVCTCVPTYFPTFNPTGSPTETPTDTPTEMPTSIPTYMPTDFPTTYFPTIDWTQTDEQTQQPVEPVETLPPTLQLTLQPTLLPTLQPTTLPTLAPTLIEPTTVEFDVVGVVAGFDAAEIKANEDSNNVLTQLTTSFDLLSDEVANKLPTETKFRDLRVSKRYFQTTTEPVVVTDISCPAGLVYAEKGSACVQFKIMVLLEGLSAETTTAYSEEMKSRIDAGELYDIITTSYPDTFIYGLGNPGDGQIMEPIILPTFSPTIEPTLSPSLSPTGDEILSLEPTLSPTLIPLVVGVGPTLSPTLSPTIIEYEPTLSPTLSPTGDGNVSLESTFSPTLSPTSDVNISLEPTFSPTLSPMLSPTFSPTLSPTFTPSFYPTRKATPPPTSLPTSPPTTSKPV</sequence>
<feature type="region of interest" description="Disordered" evidence="1">
    <location>
        <begin position="1"/>
        <end position="20"/>
    </location>
</feature>
<accession>A0ABD3SDC4</accession>
<feature type="compositionally biased region" description="Low complexity" evidence="1">
    <location>
        <begin position="340"/>
        <end position="380"/>
    </location>
</feature>
<protein>
    <submittedName>
        <fullName evidence="2">Uncharacterized protein</fullName>
    </submittedName>
</protein>
<reference evidence="2 3" key="1">
    <citation type="submission" date="2024-10" db="EMBL/GenBank/DDBJ databases">
        <title>Updated reference genomes for cyclostephanoid diatoms.</title>
        <authorList>
            <person name="Roberts W.R."/>
            <person name="Alverson A.J."/>
        </authorList>
    </citation>
    <scope>NUCLEOTIDE SEQUENCE [LARGE SCALE GENOMIC DNA]</scope>
    <source>
        <strain evidence="2 3">AJA228-03</strain>
    </source>
</reference>
<feature type="region of interest" description="Disordered" evidence="1">
    <location>
        <begin position="290"/>
        <end position="382"/>
    </location>
</feature>
<evidence type="ECO:0000313" key="3">
    <source>
        <dbReference type="Proteomes" id="UP001530377"/>
    </source>
</evidence>
<feature type="compositionally biased region" description="Basic and acidic residues" evidence="1">
    <location>
        <begin position="78"/>
        <end position="114"/>
    </location>
</feature>
<feature type="region of interest" description="Disordered" evidence="1">
    <location>
        <begin position="752"/>
        <end position="774"/>
    </location>
</feature>
<feature type="compositionally biased region" description="Low complexity" evidence="1">
    <location>
        <begin position="294"/>
        <end position="307"/>
    </location>
</feature>